<proteinExistence type="predicted"/>
<dbReference type="Proteomes" id="UP001199644">
    <property type="component" value="Unassembled WGS sequence"/>
</dbReference>
<comment type="caution">
    <text evidence="1">The sequence shown here is derived from an EMBL/GenBank/DDBJ whole genome shotgun (WGS) entry which is preliminary data.</text>
</comment>
<dbReference type="GO" id="GO:0005524">
    <property type="term" value="F:ATP binding"/>
    <property type="evidence" value="ECO:0007669"/>
    <property type="project" value="InterPro"/>
</dbReference>
<dbReference type="PRINTS" id="PR01045">
    <property type="entry name" value="TRNASYNTHGB"/>
</dbReference>
<dbReference type="GO" id="GO:0005737">
    <property type="term" value="C:cytoplasm"/>
    <property type="evidence" value="ECO:0007669"/>
    <property type="project" value="InterPro"/>
</dbReference>
<protein>
    <submittedName>
        <fullName evidence="1">Glycine--tRNA ligase subunit beta</fullName>
        <ecNumber evidence="1">6.1.1.14</ecNumber>
    </submittedName>
</protein>
<accession>A0AAW5EGP4</accession>
<name>A0AAW5EGP4_CAMJU</name>
<evidence type="ECO:0000313" key="2">
    <source>
        <dbReference type="Proteomes" id="UP001199644"/>
    </source>
</evidence>
<evidence type="ECO:0000313" key="1">
    <source>
        <dbReference type="EMBL" id="MCH3852968.1"/>
    </source>
</evidence>
<organism evidence="1 2">
    <name type="scientific">Campylobacter jejuni</name>
    <dbReference type="NCBI Taxonomy" id="197"/>
    <lineage>
        <taxon>Bacteria</taxon>
        <taxon>Pseudomonadati</taxon>
        <taxon>Campylobacterota</taxon>
        <taxon>Epsilonproteobacteria</taxon>
        <taxon>Campylobacterales</taxon>
        <taxon>Campylobacteraceae</taxon>
        <taxon>Campylobacter</taxon>
    </lineage>
</organism>
<dbReference type="EC" id="6.1.1.14" evidence="1"/>
<keyword evidence="1" id="KW-0436">Ligase</keyword>
<dbReference type="RefSeq" id="WP_240381708.1">
    <property type="nucleotide sequence ID" value="NZ_JAJUOL010000549.1"/>
</dbReference>
<dbReference type="GO" id="GO:0006426">
    <property type="term" value="P:glycyl-tRNA aminoacylation"/>
    <property type="evidence" value="ECO:0007669"/>
    <property type="project" value="InterPro"/>
</dbReference>
<gene>
    <name evidence="1" type="ORF">LZC39_12800</name>
</gene>
<dbReference type="AlphaFoldDB" id="A0AAW5EGP4"/>
<feature type="non-terminal residue" evidence="1">
    <location>
        <position position="54"/>
    </location>
</feature>
<dbReference type="GO" id="GO:0004820">
    <property type="term" value="F:glycine-tRNA ligase activity"/>
    <property type="evidence" value="ECO:0007669"/>
    <property type="project" value="UniProtKB-EC"/>
</dbReference>
<dbReference type="EMBL" id="JAJUOL010000549">
    <property type="protein sequence ID" value="MCH3852968.1"/>
    <property type="molecule type" value="Genomic_DNA"/>
</dbReference>
<dbReference type="Pfam" id="PF02092">
    <property type="entry name" value="tRNA_synt_2f"/>
    <property type="match status" value="1"/>
</dbReference>
<dbReference type="InterPro" id="IPR015944">
    <property type="entry name" value="Gly-tRNA-synth_bsu"/>
</dbReference>
<reference evidence="1" key="1">
    <citation type="submission" date="2021-12" db="EMBL/GenBank/DDBJ databases">
        <title>Prevalence of phenicol resistance gene fexA in Campylobacter isolated from poultry supply chain.</title>
        <authorList>
            <person name="Tang B."/>
            <person name="Zheng X."/>
            <person name="Lin J."/>
            <person name="Lin R."/>
            <person name="Yang H."/>
            <person name="Shen Z."/>
            <person name="Xia F."/>
        </authorList>
    </citation>
    <scope>NUCLEOTIDE SEQUENCE</scope>
    <source>
        <strain evidence="1">CJHN2011004</strain>
    </source>
</reference>
<sequence>MSELLIEIGTEELPAIPLLKELANIEKKWKDVLEDYRLVSDFKFYYTPRRLVIF</sequence>